<sequence>MKMGREQLYRLIEQAEPGEQEALERLAARCPWRQKFHIQPEAGLLNDPNGFSFYEGEYHLFYQWFPLGTQHGMKYWYHTSSSDLVHWKNLGIGIAPGGYYDSHGAFSGSAIEKDGKLFMMYTGNSRTEEWIRIPYQCMAVMEQDGKISKLGHPVISDVPPGYTEHFRDPKVWRVQEGYYCVIGAQRNDHTGCVVLYSSPDLRNWRFEGELGTRLKQFGYMWECPDYFELDGAAVFLFSPQGLQPKGDSFRNIYQSGYLMGEPLHLPNREFDHGEFRELDFGFDFYAPQTTQAPDGRRLLVGWMGLPEIDYPTDQHGWAHCLTLPRELTLNNGTLIQRPARELAAQRGRMTEAHEIMDSEAADMQELGGTVYELLAHIREDGAERFGIEFRVGPSEKTMIYYDSAEGKVVLDRSESGQGLALEYGTQRSRMIALRDGMLTLHMFVDTSSVEVFVNDGEAVFSARIFPEQVSTGIRLFAEGGGAEFQVVQWEIE</sequence>
<evidence type="ECO:0000256" key="1">
    <source>
        <dbReference type="ARBA" id="ARBA00004914"/>
    </source>
</evidence>
<dbReference type="PANTHER" id="PTHR43101">
    <property type="entry name" value="BETA-FRUCTOSIDASE"/>
    <property type="match status" value="1"/>
</dbReference>
<evidence type="ECO:0000256" key="4">
    <source>
        <dbReference type="ARBA" id="ARBA00019623"/>
    </source>
</evidence>
<dbReference type="InterPro" id="IPR006232">
    <property type="entry name" value="Suc6P_hydrolase"/>
</dbReference>
<dbReference type="Proteomes" id="UP000637643">
    <property type="component" value="Unassembled WGS sequence"/>
</dbReference>
<keyword evidence="9" id="KW-0963">Cytoplasm</keyword>
<dbReference type="InterPro" id="IPR051214">
    <property type="entry name" value="GH32_Enzymes"/>
</dbReference>
<name>A0A917D8L6_9BACL</name>
<evidence type="ECO:0000256" key="9">
    <source>
        <dbReference type="RuleBase" id="RU365015"/>
    </source>
</evidence>
<dbReference type="Gene3D" id="2.60.120.560">
    <property type="entry name" value="Exo-inulinase, domain 1"/>
    <property type="match status" value="1"/>
</dbReference>
<evidence type="ECO:0000313" key="12">
    <source>
        <dbReference type="EMBL" id="GGG13567.1"/>
    </source>
</evidence>
<dbReference type="AlphaFoldDB" id="A0A917D8L6"/>
<feature type="domain" description="Glycosyl hydrolase family 32 C-terminal" evidence="11">
    <location>
        <begin position="360"/>
        <end position="485"/>
    </location>
</feature>
<organism evidence="12 13">
    <name type="scientific">Paenibacillus albidus</name>
    <dbReference type="NCBI Taxonomy" id="2041023"/>
    <lineage>
        <taxon>Bacteria</taxon>
        <taxon>Bacillati</taxon>
        <taxon>Bacillota</taxon>
        <taxon>Bacilli</taxon>
        <taxon>Bacillales</taxon>
        <taxon>Paenibacillaceae</taxon>
        <taxon>Paenibacillus</taxon>
    </lineage>
</organism>
<evidence type="ECO:0000313" key="13">
    <source>
        <dbReference type="Proteomes" id="UP000637643"/>
    </source>
</evidence>
<dbReference type="Pfam" id="PF08244">
    <property type="entry name" value="Glyco_hydro_32C"/>
    <property type="match status" value="1"/>
</dbReference>
<dbReference type="GO" id="GO:0005975">
    <property type="term" value="P:carbohydrate metabolic process"/>
    <property type="evidence" value="ECO:0007669"/>
    <property type="project" value="InterPro"/>
</dbReference>
<protein>
    <recommendedName>
        <fullName evidence="4 8">Sucrose-6-phosphate hydrolase</fullName>
        <ecNumber evidence="3 8">3.2.1.26</ecNumber>
    </recommendedName>
    <alternativeName>
        <fullName evidence="7 9">Invertase</fullName>
    </alternativeName>
</protein>
<evidence type="ECO:0000256" key="3">
    <source>
        <dbReference type="ARBA" id="ARBA00012758"/>
    </source>
</evidence>
<dbReference type="CDD" id="cd18623">
    <property type="entry name" value="GH32_ScrB-like"/>
    <property type="match status" value="1"/>
</dbReference>
<evidence type="ECO:0000256" key="5">
    <source>
        <dbReference type="ARBA" id="ARBA00022801"/>
    </source>
</evidence>
<comment type="catalytic activity">
    <reaction evidence="8">
        <text>Hydrolysis of terminal non-reducing beta-D-fructofuranoside residues in beta-D-fructofuranosides.</text>
        <dbReference type="EC" id="3.2.1.26"/>
    </reaction>
</comment>
<dbReference type="EMBL" id="BMKR01000063">
    <property type="protein sequence ID" value="GGG13567.1"/>
    <property type="molecule type" value="Genomic_DNA"/>
</dbReference>
<dbReference type="GO" id="GO:0005737">
    <property type="term" value="C:cytoplasm"/>
    <property type="evidence" value="ECO:0007669"/>
    <property type="project" value="UniProtKB-SubCell"/>
</dbReference>
<gene>
    <name evidence="12" type="ORF">GCM10010912_67480</name>
</gene>
<keyword evidence="6 8" id="KW-0326">Glycosidase</keyword>
<dbReference type="SUPFAM" id="SSF75005">
    <property type="entry name" value="Arabinanase/levansucrase/invertase"/>
    <property type="match status" value="1"/>
</dbReference>
<reference evidence="12" key="2">
    <citation type="submission" date="2020-09" db="EMBL/GenBank/DDBJ databases">
        <authorList>
            <person name="Sun Q."/>
            <person name="Zhou Y."/>
        </authorList>
    </citation>
    <scope>NUCLEOTIDE SEQUENCE</scope>
    <source>
        <strain evidence="12">CGMCC 1.16134</strain>
    </source>
</reference>
<dbReference type="Gene3D" id="2.115.10.20">
    <property type="entry name" value="Glycosyl hydrolase domain, family 43"/>
    <property type="match status" value="1"/>
</dbReference>
<dbReference type="InterPro" id="IPR001362">
    <property type="entry name" value="Glyco_hydro_32"/>
</dbReference>
<proteinExistence type="inferred from homology"/>
<keyword evidence="5 8" id="KW-0378">Hydrolase</keyword>
<comment type="function">
    <text evidence="9">Enables the bacterium to metabolize sucrose as a sole carbon source.</text>
</comment>
<evidence type="ECO:0000256" key="7">
    <source>
        <dbReference type="ARBA" id="ARBA00033367"/>
    </source>
</evidence>
<keyword evidence="9" id="KW-0119">Carbohydrate metabolism</keyword>
<evidence type="ECO:0000259" key="11">
    <source>
        <dbReference type="Pfam" id="PF08244"/>
    </source>
</evidence>
<dbReference type="NCBIfam" id="TIGR01322">
    <property type="entry name" value="scrB_fam"/>
    <property type="match status" value="1"/>
</dbReference>
<dbReference type="GO" id="GO:0004564">
    <property type="term" value="F:beta-fructofuranosidase activity"/>
    <property type="evidence" value="ECO:0007669"/>
    <property type="project" value="UniProtKB-EC"/>
</dbReference>
<dbReference type="InterPro" id="IPR013189">
    <property type="entry name" value="Glyco_hydro_32_C"/>
</dbReference>
<dbReference type="RefSeq" id="WP_189032498.1">
    <property type="nucleotide sequence ID" value="NZ_BMKR01000063.1"/>
</dbReference>
<evidence type="ECO:0000256" key="8">
    <source>
        <dbReference type="RuleBase" id="RU362110"/>
    </source>
</evidence>
<dbReference type="InterPro" id="IPR018053">
    <property type="entry name" value="Glyco_hydro_32_AS"/>
</dbReference>
<dbReference type="SUPFAM" id="SSF49899">
    <property type="entry name" value="Concanavalin A-like lectins/glucanases"/>
    <property type="match status" value="1"/>
</dbReference>
<evidence type="ECO:0000256" key="6">
    <source>
        <dbReference type="ARBA" id="ARBA00023295"/>
    </source>
</evidence>
<comment type="similarity">
    <text evidence="2 8">Belongs to the glycosyl hydrolase 32 family.</text>
</comment>
<reference evidence="12" key="1">
    <citation type="journal article" date="2014" name="Int. J. Syst. Evol. Microbiol.">
        <title>Complete genome sequence of Corynebacterium casei LMG S-19264T (=DSM 44701T), isolated from a smear-ripened cheese.</title>
        <authorList>
            <consortium name="US DOE Joint Genome Institute (JGI-PGF)"/>
            <person name="Walter F."/>
            <person name="Albersmeier A."/>
            <person name="Kalinowski J."/>
            <person name="Ruckert C."/>
        </authorList>
    </citation>
    <scope>NUCLEOTIDE SEQUENCE</scope>
    <source>
        <strain evidence="12">CGMCC 1.16134</strain>
    </source>
</reference>
<evidence type="ECO:0000256" key="2">
    <source>
        <dbReference type="ARBA" id="ARBA00009902"/>
    </source>
</evidence>
<keyword evidence="13" id="KW-1185">Reference proteome</keyword>
<dbReference type="SMART" id="SM00640">
    <property type="entry name" value="Glyco_32"/>
    <property type="match status" value="1"/>
</dbReference>
<dbReference type="InterPro" id="IPR013148">
    <property type="entry name" value="Glyco_hydro_32_N"/>
</dbReference>
<feature type="domain" description="Glycosyl hydrolase family 32 N-terminal" evidence="10">
    <location>
        <begin position="37"/>
        <end position="338"/>
    </location>
</feature>
<comment type="caution">
    <text evidence="12">The sequence shown here is derived from an EMBL/GenBank/DDBJ whole genome shotgun (WGS) entry which is preliminary data.</text>
</comment>
<evidence type="ECO:0000259" key="10">
    <source>
        <dbReference type="Pfam" id="PF00251"/>
    </source>
</evidence>
<dbReference type="PANTHER" id="PTHR43101:SF1">
    <property type="entry name" value="BETA-FRUCTOSIDASE"/>
    <property type="match status" value="1"/>
</dbReference>
<accession>A0A917D8L6</accession>
<dbReference type="PROSITE" id="PS00609">
    <property type="entry name" value="GLYCOSYL_HYDROL_F32"/>
    <property type="match status" value="1"/>
</dbReference>
<comment type="subcellular location">
    <subcellularLocation>
        <location evidence="9">Cytoplasm</location>
    </subcellularLocation>
</comment>
<dbReference type="InterPro" id="IPR023296">
    <property type="entry name" value="Glyco_hydro_beta-prop_sf"/>
</dbReference>
<dbReference type="InterPro" id="IPR013320">
    <property type="entry name" value="ConA-like_dom_sf"/>
</dbReference>
<dbReference type="Pfam" id="PF00251">
    <property type="entry name" value="Glyco_hydro_32N"/>
    <property type="match status" value="1"/>
</dbReference>
<dbReference type="EC" id="3.2.1.26" evidence="3 8"/>
<comment type="pathway">
    <text evidence="1 9">Glycan biosynthesis; sucrose metabolism.</text>
</comment>